<organism evidence="1 2">
    <name type="scientific">Mikania micrantha</name>
    <name type="common">bitter vine</name>
    <dbReference type="NCBI Taxonomy" id="192012"/>
    <lineage>
        <taxon>Eukaryota</taxon>
        <taxon>Viridiplantae</taxon>
        <taxon>Streptophyta</taxon>
        <taxon>Embryophyta</taxon>
        <taxon>Tracheophyta</taxon>
        <taxon>Spermatophyta</taxon>
        <taxon>Magnoliopsida</taxon>
        <taxon>eudicotyledons</taxon>
        <taxon>Gunneridae</taxon>
        <taxon>Pentapetalae</taxon>
        <taxon>asterids</taxon>
        <taxon>campanulids</taxon>
        <taxon>Asterales</taxon>
        <taxon>Asteraceae</taxon>
        <taxon>Asteroideae</taxon>
        <taxon>Heliantheae alliance</taxon>
        <taxon>Eupatorieae</taxon>
        <taxon>Mikania</taxon>
    </lineage>
</organism>
<proteinExistence type="predicted"/>
<evidence type="ECO:0000313" key="2">
    <source>
        <dbReference type="Proteomes" id="UP000326396"/>
    </source>
</evidence>
<gene>
    <name evidence="1" type="ORF">E3N88_15755</name>
</gene>
<protein>
    <submittedName>
        <fullName evidence="1">Uncharacterized protein</fullName>
    </submittedName>
</protein>
<keyword evidence="2" id="KW-1185">Reference proteome</keyword>
<dbReference type="AlphaFoldDB" id="A0A5N6NZI6"/>
<accession>A0A5N6NZI6</accession>
<dbReference type="EMBL" id="SZYD01000008">
    <property type="protein sequence ID" value="KAD5508052.1"/>
    <property type="molecule type" value="Genomic_DNA"/>
</dbReference>
<sequence length="178" mass="20870">MVSRGSPEEEHTVVEDMDHRWLQDIKIVDCLYDGTFDLLVGNIPLKYFGTDMKGMFHFTGHSFICDDRKEHVAVKGLSFILTDFIRHSMEIKRYVFKHHPAMSYEKRLANVIEELVGHLSNYVDNKGCETKSSLVREKEVEKYKKTPRSCHSYNEIPCYYPFNCKENDKVGQSSTWYN</sequence>
<comment type="caution">
    <text evidence="1">The sequence shown here is derived from an EMBL/GenBank/DDBJ whole genome shotgun (WGS) entry which is preliminary data.</text>
</comment>
<name>A0A5N6NZI6_9ASTR</name>
<reference evidence="1 2" key="1">
    <citation type="submission" date="2019-05" db="EMBL/GenBank/DDBJ databases">
        <title>Mikania micrantha, genome provides insights into the molecular mechanism of rapid growth.</title>
        <authorList>
            <person name="Liu B."/>
        </authorList>
    </citation>
    <scope>NUCLEOTIDE SEQUENCE [LARGE SCALE GENOMIC DNA]</scope>
    <source>
        <strain evidence="1">NLD-2019</strain>
        <tissue evidence="1">Leaf</tissue>
    </source>
</reference>
<dbReference type="Proteomes" id="UP000326396">
    <property type="component" value="Linkage Group LG16"/>
</dbReference>
<evidence type="ECO:0000313" key="1">
    <source>
        <dbReference type="EMBL" id="KAD5508052.1"/>
    </source>
</evidence>